<dbReference type="GO" id="GO:0005737">
    <property type="term" value="C:cytoplasm"/>
    <property type="evidence" value="ECO:0007669"/>
    <property type="project" value="TreeGrafter"/>
</dbReference>
<sequence>MEYKRPPPPPANLRPRLILHGGAGNITPSTLTPDRYAEFRTALLTIVSKAHHYSTTPTPQSDNNRLPSSLAVATHAVTLLEDNPLFNAGRGAVFTRDGVNELEASVMVSRSRAKRGVGVSGLRRVRNPIALAREVLERGDADLRPGHTHLHGAAAEALARKYGLAMVEPGYFWTQRRWEEHVRGLERERSRAGLGSWSRDEFLPQGTVGAVALDEDGVVCVATSTGGLTNKLTGRVGDTPTVGAGFWAEEWVEEGNASAGWRRPGPAVELTDALRGLMAECLPTPWVYTPVRPVGLVTTRSVAVSGTGNGDSFLRTAAARTVGAIARFAANPSALALSKVTGPGGELQQSAGDRWGRTGEGEGGMIGIECVVVRDAEGDVIEIRSELLQDYNCGGMFRAWVDDKGVAFARVFREDQEVPGSYVGEGRPEAVRAWCGEKLA</sequence>
<evidence type="ECO:0000313" key="4">
    <source>
        <dbReference type="EMBL" id="KAG7285968.1"/>
    </source>
</evidence>
<dbReference type="CDD" id="cd04701">
    <property type="entry name" value="Asparaginase_2"/>
    <property type="match status" value="1"/>
</dbReference>
<dbReference type="Gene3D" id="3.60.20.30">
    <property type="entry name" value="(Glycosyl)asparaginase"/>
    <property type="match status" value="1"/>
</dbReference>
<dbReference type="EMBL" id="JAHCVI010000004">
    <property type="protein sequence ID" value="KAG7285968.1"/>
    <property type="molecule type" value="Genomic_DNA"/>
</dbReference>
<gene>
    <name evidence="4" type="ORF">NEMBOFW57_008264</name>
</gene>
<protein>
    <recommendedName>
        <fullName evidence="6">L-asparaginase</fullName>
    </recommendedName>
</protein>
<evidence type="ECO:0000313" key="5">
    <source>
        <dbReference type="Proteomes" id="UP001197093"/>
    </source>
</evidence>
<feature type="binding site" evidence="2">
    <location>
        <begin position="235"/>
        <end position="238"/>
    </location>
    <ligand>
        <name>substrate</name>
    </ligand>
</feature>
<evidence type="ECO:0008006" key="6">
    <source>
        <dbReference type="Google" id="ProtNLM"/>
    </source>
</evidence>
<comment type="caution">
    <text evidence="4">The sequence shown here is derived from an EMBL/GenBank/DDBJ whole genome shotgun (WGS) entry which is preliminary data.</text>
</comment>
<dbReference type="AlphaFoldDB" id="A0AAD4EV85"/>
<dbReference type="Pfam" id="PF01112">
    <property type="entry name" value="Asparaginase_2"/>
    <property type="match status" value="1"/>
</dbReference>
<accession>A0AAD4EV85</accession>
<keyword evidence="5" id="KW-1185">Reference proteome</keyword>
<dbReference type="SUPFAM" id="SSF56235">
    <property type="entry name" value="N-terminal nucleophile aminohydrolases (Ntn hydrolases)"/>
    <property type="match status" value="1"/>
</dbReference>
<dbReference type="GO" id="GO:0016787">
    <property type="term" value="F:hydrolase activity"/>
    <property type="evidence" value="ECO:0007669"/>
    <property type="project" value="InterPro"/>
</dbReference>
<proteinExistence type="predicted"/>
<dbReference type="InterPro" id="IPR029055">
    <property type="entry name" value="Ntn_hydrolases_N"/>
</dbReference>
<dbReference type="PANTHER" id="PTHR10188">
    <property type="entry name" value="L-ASPARAGINASE"/>
    <property type="match status" value="1"/>
</dbReference>
<feature type="active site" description="Nucleophile" evidence="1">
    <location>
        <position position="207"/>
    </location>
</feature>
<feature type="binding site" evidence="2">
    <location>
        <begin position="307"/>
        <end position="310"/>
    </location>
    <ligand>
        <name>substrate</name>
    </ligand>
</feature>
<evidence type="ECO:0000256" key="1">
    <source>
        <dbReference type="PIRSR" id="PIRSR600246-1"/>
    </source>
</evidence>
<dbReference type="Proteomes" id="UP001197093">
    <property type="component" value="Unassembled WGS sequence"/>
</dbReference>
<feature type="site" description="Cleavage; by autolysis" evidence="3">
    <location>
        <begin position="206"/>
        <end position="207"/>
    </location>
</feature>
<reference evidence="4" key="1">
    <citation type="submission" date="2023-02" db="EMBL/GenBank/DDBJ databases">
        <authorList>
            <person name="Palmer J.M."/>
        </authorList>
    </citation>
    <scope>NUCLEOTIDE SEQUENCE</scope>
    <source>
        <strain evidence="4">FW57</strain>
    </source>
</reference>
<dbReference type="InterPro" id="IPR000246">
    <property type="entry name" value="Peptidase_T2"/>
</dbReference>
<organism evidence="4 5">
    <name type="scientific">Staphylotrichum longicolle</name>
    <dbReference type="NCBI Taxonomy" id="669026"/>
    <lineage>
        <taxon>Eukaryota</taxon>
        <taxon>Fungi</taxon>
        <taxon>Dikarya</taxon>
        <taxon>Ascomycota</taxon>
        <taxon>Pezizomycotina</taxon>
        <taxon>Sordariomycetes</taxon>
        <taxon>Sordariomycetidae</taxon>
        <taxon>Sordariales</taxon>
        <taxon>Chaetomiaceae</taxon>
        <taxon>Staphylotrichum</taxon>
    </lineage>
</organism>
<name>A0AAD4EV85_9PEZI</name>
<dbReference type="PANTHER" id="PTHR10188:SF43">
    <property type="entry name" value="ASPARAGINASE (EUROFUNG)"/>
    <property type="match status" value="1"/>
</dbReference>
<evidence type="ECO:0000256" key="3">
    <source>
        <dbReference type="PIRSR" id="PIRSR600246-3"/>
    </source>
</evidence>
<evidence type="ECO:0000256" key="2">
    <source>
        <dbReference type="PIRSR" id="PIRSR600246-2"/>
    </source>
</evidence>